<accession>A0A0B0PKE5</accession>
<proteinExistence type="predicted"/>
<dbReference type="Proteomes" id="UP000032142">
    <property type="component" value="Unassembled WGS sequence"/>
</dbReference>
<dbReference type="AlphaFoldDB" id="A0A0B0PKE5"/>
<gene>
    <name evidence="1" type="ORF">F383_32065</name>
</gene>
<evidence type="ECO:0000313" key="2">
    <source>
        <dbReference type="Proteomes" id="UP000032142"/>
    </source>
</evidence>
<keyword evidence="2" id="KW-1185">Reference proteome</keyword>
<reference evidence="2" key="1">
    <citation type="submission" date="2014-09" db="EMBL/GenBank/DDBJ databases">
        <authorList>
            <person name="Mudge J."/>
            <person name="Ramaraj T."/>
            <person name="Lindquist I.E."/>
            <person name="Bharti A.K."/>
            <person name="Sundararajan A."/>
            <person name="Cameron C.T."/>
            <person name="Woodward J.E."/>
            <person name="May G.D."/>
            <person name="Brubaker C."/>
            <person name="Broadhvest J."/>
            <person name="Wilkins T.A."/>
        </authorList>
    </citation>
    <scope>NUCLEOTIDE SEQUENCE</scope>
    <source>
        <strain evidence="2">cv. AKA8401</strain>
    </source>
</reference>
<dbReference type="EMBL" id="KN432130">
    <property type="protein sequence ID" value="KHG25357.1"/>
    <property type="molecule type" value="Genomic_DNA"/>
</dbReference>
<protein>
    <submittedName>
        <fullName evidence="1">Uncharacterized protein</fullName>
    </submittedName>
</protein>
<sequence length="38" mass="4552">MVAWLHKFRRLLSLSSCGYDTYVHEIRVFKLYSDVFNG</sequence>
<name>A0A0B0PKE5_GOSAR</name>
<organism evidence="1 2">
    <name type="scientific">Gossypium arboreum</name>
    <name type="common">Tree cotton</name>
    <name type="synonym">Gossypium nanking</name>
    <dbReference type="NCBI Taxonomy" id="29729"/>
    <lineage>
        <taxon>Eukaryota</taxon>
        <taxon>Viridiplantae</taxon>
        <taxon>Streptophyta</taxon>
        <taxon>Embryophyta</taxon>
        <taxon>Tracheophyta</taxon>
        <taxon>Spermatophyta</taxon>
        <taxon>Magnoliopsida</taxon>
        <taxon>eudicotyledons</taxon>
        <taxon>Gunneridae</taxon>
        <taxon>Pentapetalae</taxon>
        <taxon>rosids</taxon>
        <taxon>malvids</taxon>
        <taxon>Malvales</taxon>
        <taxon>Malvaceae</taxon>
        <taxon>Malvoideae</taxon>
        <taxon>Gossypium</taxon>
    </lineage>
</organism>
<evidence type="ECO:0000313" key="1">
    <source>
        <dbReference type="EMBL" id="KHG25357.1"/>
    </source>
</evidence>